<dbReference type="Proteomes" id="UP000704611">
    <property type="component" value="Unassembled WGS sequence"/>
</dbReference>
<dbReference type="InterPro" id="IPR013468">
    <property type="entry name" value="CHP02647"/>
</dbReference>
<keyword evidence="2" id="KW-1185">Reference proteome</keyword>
<sequence length="81" mass="9031">MYAMPVTAELNAEIKILNLYNLDSQMEGLKVHKDADGETRAAIARLHEKGLLTQRDGGYLTDLGVHCAEHIQTALRILTNR</sequence>
<dbReference type="NCBIfam" id="TIGR02647">
    <property type="entry name" value="DNA"/>
    <property type="match status" value="1"/>
</dbReference>
<name>A0ABS6MM83_9GAMM</name>
<gene>
    <name evidence="1" type="ORF">KQY15_12565</name>
</gene>
<comment type="caution">
    <text evidence="1">The sequence shown here is derived from an EMBL/GenBank/DDBJ whole genome shotgun (WGS) entry which is preliminary data.</text>
</comment>
<proteinExistence type="predicted"/>
<protein>
    <submittedName>
        <fullName evidence="1">TIGR02647 family protein</fullName>
    </submittedName>
</protein>
<dbReference type="EMBL" id="JAHRID010000005">
    <property type="protein sequence ID" value="MBV2129920.1"/>
    <property type="molecule type" value="Genomic_DNA"/>
</dbReference>
<dbReference type="Pfam" id="PF18918">
    <property type="entry name" value="DUF5669"/>
    <property type="match status" value="1"/>
</dbReference>
<evidence type="ECO:0000313" key="2">
    <source>
        <dbReference type="Proteomes" id="UP000704611"/>
    </source>
</evidence>
<organism evidence="1 2">
    <name type="scientific">Arsukibacterium indicum</name>
    <dbReference type="NCBI Taxonomy" id="2848612"/>
    <lineage>
        <taxon>Bacteria</taxon>
        <taxon>Pseudomonadati</taxon>
        <taxon>Pseudomonadota</taxon>
        <taxon>Gammaproteobacteria</taxon>
        <taxon>Chromatiales</taxon>
        <taxon>Chromatiaceae</taxon>
        <taxon>Arsukibacterium</taxon>
    </lineage>
</organism>
<accession>A0ABS6MM83</accession>
<reference evidence="1 2" key="1">
    <citation type="submission" date="2021-06" db="EMBL/GenBank/DDBJ databases">
        <title>Rheinheimera indica sp. nov., isolated from deep-sea sediment.</title>
        <authorList>
            <person name="Wang Z."/>
            <person name="Zhang X.-Y."/>
        </authorList>
    </citation>
    <scope>NUCLEOTIDE SEQUENCE [LARGE SCALE GENOMIC DNA]</scope>
    <source>
        <strain evidence="1 2">SM2107</strain>
    </source>
</reference>
<evidence type="ECO:0000313" key="1">
    <source>
        <dbReference type="EMBL" id="MBV2129920.1"/>
    </source>
</evidence>